<dbReference type="EMBL" id="CYGY02000063">
    <property type="protein sequence ID" value="SIT48182.1"/>
    <property type="molecule type" value="Genomic_DNA"/>
</dbReference>
<evidence type="ECO:0000313" key="1">
    <source>
        <dbReference type="EMBL" id="SIT48182.1"/>
    </source>
</evidence>
<reference evidence="1" key="1">
    <citation type="submission" date="2016-12" db="EMBL/GenBank/DDBJ databases">
        <authorList>
            <person name="Moulin L."/>
        </authorList>
    </citation>
    <scope>NUCLEOTIDE SEQUENCE [LARGE SCALE GENOMIC DNA]</scope>
    <source>
        <strain evidence="1">STM 7183</strain>
    </source>
</reference>
<keyword evidence="2" id="KW-1185">Reference proteome</keyword>
<comment type="caution">
    <text evidence="1">The sequence shown here is derived from an EMBL/GenBank/DDBJ whole genome shotgun (WGS) entry which is preliminary data.</text>
</comment>
<protein>
    <submittedName>
        <fullName evidence="1">Uncharacterized protein</fullName>
    </submittedName>
</protein>
<evidence type="ECO:0000313" key="2">
    <source>
        <dbReference type="Proteomes" id="UP000195569"/>
    </source>
</evidence>
<proteinExistence type="predicted"/>
<dbReference type="AlphaFoldDB" id="A0A1N7SLH7"/>
<accession>A0A1N7SLH7</accession>
<sequence>MHTSYLGWIGADFRLIDAVLFPHELGGSDAGIPDDLASVAMQDDTLIPILMEV</sequence>
<organism evidence="1 2">
    <name type="scientific">Paraburkholderia piptadeniae</name>
    <dbReference type="NCBI Taxonomy" id="1701573"/>
    <lineage>
        <taxon>Bacteria</taxon>
        <taxon>Pseudomonadati</taxon>
        <taxon>Pseudomonadota</taxon>
        <taxon>Betaproteobacteria</taxon>
        <taxon>Burkholderiales</taxon>
        <taxon>Burkholderiaceae</taxon>
        <taxon>Paraburkholderia</taxon>
    </lineage>
</organism>
<dbReference type="Proteomes" id="UP000195569">
    <property type="component" value="Unassembled WGS sequence"/>
</dbReference>
<gene>
    <name evidence="1" type="ORF">BN2476_630042</name>
</gene>
<name>A0A1N7SLH7_9BURK</name>